<keyword evidence="3" id="KW-0238">DNA-binding</keyword>
<reference evidence="6 7" key="1">
    <citation type="submission" date="2017-12" db="EMBL/GenBank/DDBJ databases">
        <title>Phylogenetic diversity of female urinary microbiome.</title>
        <authorList>
            <person name="Thomas-White K."/>
            <person name="Wolfe A.J."/>
        </authorList>
    </citation>
    <scope>NUCLEOTIDE SEQUENCE [LARGE SCALE GENOMIC DNA]</scope>
    <source>
        <strain evidence="6 7">UMB0139</strain>
    </source>
</reference>
<dbReference type="GO" id="GO:0005829">
    <property type="term" value="C:cytosol"/>
    <property type="evidence" value="ECO:0007669"/>
    <property type="project" value="TreeGrafter"/>
</dbReference>
<evidence type="ECO:0000313" key="7">
    <source>
        <dbReference type="Proteomes" id="UP000234239"/>
    </source>
</evidence>
<dbReference type="PANTHER" id="PTHR30419:SF8">
    <property type="entry name" value="NITROGEN ASSIMILATION TRANSCRIPTIONAL ACTIVATOR-RELATED"/>
    <property type="match status" value="1"/>
</dbReference>
<evidence type="ECO:0000313" key="6">
    <source>
        <dbReference type="EMBL" id="PKZ20726.1"/>
    </source>
</evidence>
<dbReference type="Pfam" id="PF03466">
    <property type="entry name" value="LysR_substrate"/>
    <property type="match status" value="1"/>
</dbReference>
<dbReference type="OrthoDB" id="9803735at2"/>
<dbReference type="Proteomes" id="UP000234239">
    <property type="component" value="Unassembled WGS sequence"/>
</dbReference>
<dbReference type="FunFam" id="1.10.10.10:FF:000001">
    <property type="entry name" value="LysR family transcriptional regulator"/>
    <property type="match status" value="1"/>
</dbReference>
<evidence type="ECO:0000256" key="1">
    <source>
        <dbReference type="ARBA" id="ARBA00009437"/>
    </source>
</evidence>
<evidence type="ECO:0000256" key="4">
    <source>
        <dbReference type="ARBA" id="ARBA00023163"/>
    </source>
</evidence>
<organism evidence="6 7">
    <name type="scientific">Aerococcus sanguinicola</name>
    <dbReference type="NCBI Taxonomy" id="119206"/>
    <lineage>
        <taxon>Bacteria</taxon>
        <taxon>Bacillati</taxon>
        <taxon>Bacillota</taxon>
        <taxon>Bacilli</taxon>
        <taxon>Lactobacillales</taxon>
        <taxon>Aerococcaceae</taxon>
        <taxon>Aerococcus</taxon>
    </lineage>
</organism>
<dbReference type="GO" id="GO:0003677">
    <property type="term" value="F:DNA binding"/>
    <property type="evidence" value="ECO:0007669"/>
    <property type="project" value="UniProtKB-KW"/>
</dbReference>
<dbReference type="InterPro" id="IPR000847">
    <property type="entry name" value="LysR_HTH_N"/>
</dbReference>
<dbReference type="PROSITE" id="PS50931">
    <property type="entry name" value="HTH_LYSR"/>
    <property type="match status" value="1"/>
</dbReference>
<keyword evidence="4" id="KW-0804">Transcription</keyword>
<gene>
    <name evidence="6" type="ORF">CYJ28_09585</name>
</gene>
<dbReference type="InterPro" id="IPR050950">
    <property type="entry name" value="HTH-type_LysR_regulators"/>
</dbReference>
<protein>
    <submittedName>
        <fullName evidence="6">LysR family transcriptional regulator</fullName>
    </submittedName>
</protein>
<dbReference type="CDD" id="cd05466">
    <property type="entry name" value="PBP2_LTTR_substrate"/>
    <property type="match status" value="1"/>
</dbReference>
<evidence type="ECO:0000256" key="3">
    <source>
        <dbReference type="ARBA" id="ARBA00023125"/>
    </source>
</evidence>
<sequence length="314" mass="36156">MGVNFLWGGAEMNLDQLRYIVEIAKTGSISKASKNLYISQSALSQSIDQLEEEVNLKLFVRDTNGSRTTIEGLRIVDHAQSVLKAMSNLKAEARQLQDEKFLSFKLGVSNELFAPFAYEINQFQKKNPNFLLSIVEENTKDIIQAVEDQELDLGFIVINQAHYALLQNLKFTYCLPAQFRLYMSKDHPLAKKKEISIADLKAQKFVLFKDEYIDDFVKFFEMKYGSLKVSIRTTAFKLVLDTLRNNQSISVIRDTQFNNNLNRIVMDDLLSFDLSHIYPDHFALGWISNPKRKFMQLENEFVEALNQGLKRVGK</sequence>
<dbReference type="InterPro" id="IPR005119">
    <property type="entry name" value="LysR_subst-bd"/>
</dbReference>
<evidence type="ECO:0000259" key="5">
    <source>
        <dbReference type="PROSITE" id="PS50931"/>
    </source>
</evidence>
<dbReference type="InterPro" id="IPR036390">
    <property type="entry name" value="WH_DNA-bd_sf"/>
</dbReference>
<comment type="caution">
    <text evidence="6">The sequence shown here is derived from an EMBL/GenBank/DDBJ whole genome shotgun (WGS) entry which is preliminary data.</text>
</comment>
<dbReference type="PANTHER" id="PTHR30419">
    <property type="entry name" value="HTH-TYPE TRANSCRIPTIONAL REGULATOR YBHD"/>
    <property type="match status" value="1"/>
</dbReference>
<dbReference type="SUPFAM" id="SSF53850">
    <property type="entry name" value="Periplasmic binding protein-like II"/>
    <property type="match status" value="1"/>
</dbReference>
<dbReference type="GO" id="GO:0003700">
    <property type="term" value="F:DNA-binding transcription factor activity"/>
    <property type="evidence" value="ECO:0007669"/>
    <property type="project" value="InterPro"/>
</dbReference>
<keyword evidence="2" id="KW-0805">Transcription regulation</keyword>
<dbReference type="EMBL" id="PKGY01000007">
    <property type="protein sequence ID" value="PKZ20726.1"/>
    <property type="molecule type" value="Genomic_DNA"/>
</dbReference>
<proteinExistence type="inferred from homology"/>
<evidence type="ECO:0000256" key="2">
    <source>
        <dbReference type="ARBA" id="ARBA00023015"/>
    </source>
</evidence>
<accession>A0A2I1MKR8</accession>
<dbReference type="PRINTS" id="PR00039">
    <property type="entry name" value="HTHLYSR"/>
</dbReference>
<feature type="domain" description="HTH lysR-type" evidence="5">
    <location>
        <begin position="12"/>
        <end position="69"/>
    </location>
</feature>
<dbReference type="InterPro" id="IPR036388">
    <property type="entry name" value="WH-like_DNA-bd_sf"/>
</dbReference>
<dbReference type="Gene3D" id="1.10.10.10">
    <property type="entry name" value="Winged helix-like DNA-binding domain superfamily/Winged helix DNA-binding domain"/>
    <property type="match status" value="1"/>
</dbReference>
<comment type="similarity">
    <text evidence="1">Belongs to the LysR transcriptional regulatory family.</text>
</comment>
<dbReference type="AlphaFoldDB" id="A0A2I1MKR8"/>
<dbReference type="Gene3D" id="3.40.190.290">
    <property type="match status" value="1"/>
</dbReference>
<dbReference type="Pfam" id="PF00126">
    <property type="entry name" value="HTH_1"/>
    <property type="match status" value="1"/>
</dbReference>
<name>A0A2I1MKR8_9LACT</name>
<dbReference type="SUPFAM" id="SSF46785">
    <property type="entry name" value="Winged helix' DNA-binding domain"/>
    <property type="match status" value="1"/>
</dbReference>